<feature type="transmembrane region" description="Helical" evidence="3">
    <location>
        <begin position="968"/>
        <end position="991"/>
    </location>
</feature>
<feature type="transmembrane region" description="Helical" evidence="3">
    <location>
        <begin position="856"/>
        <end position="875"/>
    </location>
</feature>
<name>A0ABV0GR99_PAENI</name>
<dbReference type="PROSITE" id="PS50005">
    <property type="entry name" value="TPR"/>
    <property type="match status" value="1"/>
</dbReference>
<evidence type="ECO:0000256" key="2">
    <source>
        <dbReference type="SAM" id="MobiDB-lite"/>
    </source>
</evidence>
<evidence type="ECO:0000313" key="6">
    <source>
        <dbReference type="Proteomes" id="UP001448614"/>
    </source>
</evidence>
<feature type="transmembrane region" description="Helical" evidence="3">
    <location>
        <begin position="887"/>
        <end position="904"/>
    </location>
</feature>
<keyword evidence="1" id="KW-0802">TPR repeat</keyword>
<keyword evidence="3" id="KW-0812">Transmembrane</keyword>
<feature type="region of interest" description="Disordered" evidence="2">
    <location>
        <begin position="372"/>
        <end position="489"/>
    </location>
</feature>
<feature type="repeat" description="TPR" evidence="1">
    <location>
        <begin position="513"/>
        <end position="546"/>
    </location>
</feature>
<gene>
    <name evidence="5" type="ORF">V3C41_08445</name>
</gene>
<accession>A0ABV0GR99</accession>
<feature type="region of interest" description="Disordered" evidence="2">
    <location>
        <begin position="655"/>
        <end position="810"/>
    </location>
</feature>
<comment type="caution">
    <text evidence="5">The sequence shown here is derived from an EMBL/GenBank/DDBJ whole genome shotgun (WGS) entry which is preliminary data.</text>
</comment>
<dbReference type="EMBL" id="JBBMFV010000004">
    <property type="protein sequence ID" value="MEO3941093.1"/>
    <property type="molecule type" value="Genomic_DNA"/>
</dbReference>
<evidence type="ECO:0000256" key="1">
    <source>
        <dbReference type="PROSITE-ProRule" id="PRU00339"/>
    </source>
</evidence>
<feature type="transmembrane region" description="Helical" evidence="3">
    <location>
        <begin position="910"/>
        <end position="931"/>
    </location>
</feature>
<reference evidence="5 6" key="1">
    <citation type="journal article" date="2024" name="Appl. Microbiol. Biotechnol.">
        <title>Biosynthetic gene clusters with biotechnological applications in novel Antarctic isolates from Actinomycetota.</title>
        <authorList>
            <person name="Bruna P."/>
            <person name="Nunez-Montero K."/>
            <person name="Contreras M.J."/>
            <person name="Leal K."/>
            <person name="Garcia M."/>
            <person name="Abanto M."/>
            <person name="Barrientos L."/>
        </authorList>
    </citation>
    <scope>NUCLEOTIDE SEQUENCE [LARGE SCALE GENOMIC DNA]</scope>
    <source>
        <strain evidence="5 6">Se16.17</strain>
    </source>
</reference>
<dbReference type="RefSeq" id="WP_347782332.1">
    <property type="nucleotide sequence ID" value="NZ_JBBMFV010000004.1"/>
</dbReference>
<proteinExistence type="predicted"/>
<keyword evidence="3" id="KW-1133">Transmembrane helix</keyword>
<dbReference type="Pfam" id="PF12770">
    <property type="entry name" value="CHAT"/>
    <property type="match status" value="1"/>
</dbReference>
<feature type="compositionally biased region" description="Low complexity" evidence="2">
    <location>
        <begin position="379"/>
        <end position="424"/>
    </location>
</feature>
<keyword evidence="3" id="KW-0472">Membrane</keyword>
<keyword evidence="6" id="KW-1185">Reference proteome</keyword>
<feature type="domain" description="CHAT" evidence="4">
    <location>
        <begin position="69"/>
        <end position="340"/>
    </location>
</feature>
<feature type="compositionally biased region" description="Polar residues" evidence="2">
    <location>
        <begin position="461"/>
        <end position="476"/>
    </location>
</feature>
<dbReference type="Proteomes" id="UP001448614">
    <property type="component" value="Unassembled WGS sequence"/>
</dbReference>
<dbReference type="InterPro" id="IPR024983">
    <property type="entry name" value="CHAT_dom"/>
</dbReference>
<dbReference type="InterPro" id="IPR019734">
    <property type="entry name" value="TPR_rpt"/>
</dbReference>
<evidence type="ECO:0000313" key="5">
    <source>
        <dbReference type="EMBL" id="MEO3941093.1"/>
    </source>
</evidence>
<feature type="compositionally biased region" description="Low complexity" evidence="2">
    <location>
        <begin position="720"/>
        <end position="765"/>
    </location>
</feature>
<feature type="transmembrane region" description="Helical" evidence="3">
    <location>
        <begin position="820"/>
        <end position="844"/>
    </location>
</feature>
<organism evidence="5 6">
    <name type="scientific">Paenarthrobacter nicotinovorans</name>
    <name type="common">Arthrobacter nicotinovorans</name>
    <dbReference type="NCBI Taxonomy" id="29320"/>
    <lineage>
        <taxon>Bacteria</taxon>
        <taxon>Bacillati</taxon>
        <taxon>Actinomycetota</taxon>
        <taxon>Actinomycetes</taxon>
        <taxon>Micrococcales</taxon>
        <taxon>Micrococcaceae</taxon>
        <taxon>Paenarthrobacter</taxon>
    </lineage>
</organism>
<feature type="compositionally biased region" description="Polar residues" evidence="2">
    <location>
        <begin position="797"/>
        <end position="807"/>
    </location>
</feature>
<evidence type="ECO:0000259" key="4">
    <source>
        <dbReference type="Pfam" id="PF12770"/>
    </source>
</evidence>
<evidence type="ECO:0000256" key="3">
    <source>
        <dbReference type="SAM" id="Phobius"/>
    </source>
</evidence>
<sequence length="1007" mass="105007">MELEIDAGSGRGEYAVHVVRAPAGGHASGTFTLDVDGILERLPQLEATVLASAVAARRTMPVAEMAVREVGQQLFQALFTREVYGTYRASLGAAQHAGQQLRVVLRLSAPELATMPWETLFDPETETYLCQTEPLLRHIPAPDYNLNPLDVEPPLRILGIVASPRDLPSLDVAAEKEHLARALAGPVSEGRVELVWAKTGTWDDVQSLLLAGPWHVVHFVGHGDYDSRTDEGRIALVGPDGRAAMVRAVRLMALLSVAAPRPRLVVLNSCSSGEMGPSDLFSGTASALVRSGIGAVAAMQFAISDYAAIAFAHGFYAAIANGRTVDEAARVGRISVMASPDGTLEWVTPALYVRGGTTQLFTLKGPRRTPVAVEGTARVGSGSSVESGASVESSTATNTSGGQAAAPANAGSTATNTSGGQAAAPANPGSTASPPDPVKDPRLPTQTAPWASPQVPGSPGQGTQPGANSPQASTGQGYAGQASVGQANDRQADAYRVPQPRAAQEPAMKRAQLRALYVQASAELRARRLEQAVELFEDLLTLEPGYRDAATLRDNARQRLELERTYREALEAEEAEDWLAAADGFAAVQDHPAFPDAASRRQDCERRQRMSDLQGELRYHSSLGSWEAVLDVSAELATVDPLAADPDGLATAAREELEKARPTEPSNVEVAGTGMDAVSGERKPEGSYTAADPPVRPARKMAAFTAPSTDQGQPRRPLKGPGRTTAPSATGPAPSATAGEAGAAPSAPTPATSATAGKASAPPATKDLTPSTSRAEAPAAIPPSNAGVSRGEPSITAAPTLSPSASVSGDGLTTPRWTPLLWGGVALVMAGGLGACFAVYFLWLDDNYWYESGGDGSLRVVYGLVAPLGYVLLALAGLPDRTAAGRVAMVGVVVSGAVFGLSGLNETVDATAVVASFVHAGLGAWAGILALRSRTSTPFGWLLMWPTVTVPLVWVQDKGVFLESWYRTHAYFVLIQLVVVCAAGVGLVVAARRLAAAEKGQQHEQVG</sequence>
<protein>
    <submittedName>
        <fullName evidence="5">CHAT domain-containing protein</fullName>
    </submittedName>
</protein>